<evidence type="ECO:0000313" key="5">
    <source>
        <dbReference type="EMBL" id="KAL3743079.1"/>
    </source>
</evidence>
<dbReference type="PRINTS" id="PR00081">
    <property type="entry name" value="GDHRDH"/>
</dbReference>
<dbReference type="InterPro" id="IPR002347">
    <property type="entry name" value="SDR_fam"/>
</dbReference>
<proteinExistence type="inferred from homology"/>
<reference evidence="5 6" key="1">
    <citation type="submission" date="2024-11" db="EMBL/GenBank/DDBJ databases">
        <title>Chromosome-level genome assembly of Eucalyptus globulus Labill. provides insights into its genome evolution.</title>
        <authorList>
            <person name="Li X."/>
        </authorList>
    </citation>
    <scope>NUCLEOTIDE SEQUENCE [LARGE SCALE GENOMIC DNA]</scope>
    <source>
        <strain evidence="5">CL2024</strain>
        <tissue evidence="5">Fresh tender leaves</tissue>
    </source>
</reference>
<dbReference type="Gene3D" id="3.40.50.720">
    <property type="entry name" value="NAD(P)-binding Rossmann-like Domain"/>
    <property type="match status" value="1"/>
</dbReference>
<evidence type="ECO:0000256" key="2">
    <source>
        <dbReference type="ARBA" id="ARBA00022857"/>
    </source>
</evidence>
<dbReference type="Proteomes" id="UP001634007">
    <property type="component" value="Unassembled WGS sequence"/>
</dbReference>
<comment type="similarity">
    <text evidence="1 4">Belongs to the short-chain dehydrogenases/reductases (SDR) family.</text>
</comment>
<keyword evidence="6" id="KW-1185">Reference proteome</keyword>
<dbReference type="InterPro" id="IPR036291">
    <property type="entry name" value="NAD(P)-bd_dom_sf"/>
</dbReference>
<dbReference type="PRINTS" id="PR00080">
    <property type="entry name" value="SDRFAMILY"/>
</dbReference>
<sequence length="291" mass="31572">MDRVAVVTGANKGIGLEICKQLASNGVFVVLTARDVNRGNEAIERLASIGISNVAFHPLDVVDGASASSLADFVKARFGKLDILVNNAGITGATYMKEDIVLTEDMIRGPKAKSMKEFFKETYESAEKCLRTNYYGIKQVTAALLPLLQQSNLPKVVNVSSSVGQLKYIPDENIKEELNDIDSLAEEKVDSSVARFLKDMKENAVETGGWPILLSAYIVSKVALNAYTRVMAKKYPGIAINAVHPGYTKTDLSHNIGSPVEEGARGPITVALLPKDGPSGKFFDRTVEWSF</sequence>
<comment type="caution">
    <text evidence="5">The sequence shown here is derived from an EMBL/GenBank/DDBJ whole genome shotgun (WGS) entry which is preliminary data.</text>
</comment>
<keyword evidence="2" id="KW-0521">NADP</keyword>
<dbReference type="SUPFAM" id="SSF51735">
    <property type="entry name" value="NAD(P)-binding Rossmann-fold domains"/>
    <property type="match status" value="1"/>
</dbReference>
<name>A0ABD3KV33_EUCGL</name>
<dbReference type="PANTHER" id="PTHR43490">
    <property type="entry name" value="(+)-NEOMENTHOL DEHYDROGENASE"/>
    <property type="match status" value="1"/>
</dbReference>
<evidence type="ECO:0000256" key="1">
    <source>
        <dbReference type="ARBA" id="ARBA00006484"/>
    </source>
</evidence>
<organism evidence="5 6">
    <name type="scientific">Eucalyptus globulus</name>
    <name type="common">Tasmanian blue gum</name>
    <dbReference type="NCBI Taxonomy" id="34317"/>
    <lineage>
        <taxon>Eukaryota</taxon>
        <taxon>Viridiplantae</taxon>
        <taxon>Streptophyta</taxon>
        <taxon>Embryophyta</taxon>
        <taxon>Tracheophyta</taxon>
        <taxon>Spermatophyta</taxon>
        <taxon>Magnoliopsida</taxon>
        <taxon>eudicotyledons</taxon>
        <taxon>Gunneridae</taxon>
        <taxon>Pentapetalae</taxon>
        <taxon>rosids</taxon>
        <taxon>malvids</taxon>
        <taxon>Myrtales</taxon>
        <taxon>Myrtaceae</taxon>
        <taxon>Myrtoideae</taxon>
        <taxon>Eucalypteae</taxon>
        <taxon>Eucalyptus</taxon>
    </lineage>
</organism>
<dbReference type="EMBL" id="JBJKBG010000004">
    <property type="protein sequence ID" value="KAL3743079.1"/>
    <property type="molecule type" value="Genomic_DNA"/>
</dbReference>
<accession>A0ABD3KV33</accession>
<keyword evidence="3" id="KW-0560">Oxidoreductase</keyword>
<evidence type="ECO:0000313" key="6">
    <source>
        <dbReference type="Proteomes" id="UP001634007"/>
    </source>
</evidence>
<dbReference type="AlphaFoldDB" id="A0ABD3KV33"/>
<dbReference type="PANTHER" id="PTHR43490:SF131">
    <property type="entry name" value="SALUTARIDINE REDUCTASE-LIKE ISOFORM X2"/>
    <property type="match status" value="1"/>
</dbReference>
<evidence type="ECO:0000256" key="4">
    <source>
        <dbReference type="RuleBase" id="RU000363"/>
    </source>
</evidence>
<protein>
    <submittedName>
        <fullName evidence="5">Uncharacterized protein</fullName>
    </submittedName>
</protein>
<evidence type="ECO:0000256" key="3">
    <source>
        <dbReference type="ARBA" id="ARBA00023002"/>
    </source>
</evidence>
<dbReference type="Pfam" id="PF00106">
    <property type="entry name" value="adh_short"/>
    <property type="match status" value="2"/>
</dbReference>
<gene>
    <name evidence="5" type="ORF">ACJRO7_018390</name>
</gene>
<dbReference type="GO" id="GO:0016491">
    <property type="term" value="F:oxidoreductase activity"/>
    <property type="evidence" value="ECO:0007669"/>
    <property type="project" value="UniProtKB-KW"/>
</dbReference>